<dbReference type="Pfam" id="PF02824">
    <property type="entry name" value="TGS"/>
    <property type="match status" value="1"/>
</dbReference>
<accession>A0A0J9X2E2</accession>
<keyword evidence="2" id="KW-0342">GTP-binding</keyword>
<dbReference type="PANTHER" id="PTHR43127">
    <property type="entry name" value="DEVELOPMENTALLY-REGULATED GTP-BINDING PROTEIN 2"/>
    <property type="match status" value="1"/>
</dbReference>
<dbReference type="GO" id="GO:1903833">
    <property type="term" value="P:positive regulation of cellular response to amino acid starvation"/>
    <property type="evidence" value="ECO:0007669"/>
    <property type="project" value="UniProtKB-ARBA"/>
</dbReference>
<sequence length="369" mass="40853">MGIIEKIQQIQEELARTQKNKATEYHIGLLKGKLARYRQQLLEPPPGSSSSPGQGFEVQKSGDARVALIGFPSVGKSSLLSKITKTKSEVAQYAFTTLTSVPGVLEYNGSEIQILDLPGIIQGASEGKGRGRQVVATAKTADLILMVLDATKPDEQRAILERELEAVGIRLNKEKPNIVFNPKKTGGLKFNATSPPKYLNEKLVGDILKDYKIHNAEVLVRDENCTVEDFIDVINSSHRSYIPCLYCYNKIDAVSLEETDRLARLDHSVVISVSMGLGLDDLLERIWDDLSLLRIYTKPKGSAPDFTEPMVVRTARNTIENVCDSIHRDFKNKFKYALVWGASAKHSPQKCGLQHKVAEGDVVSIFTKS</sequence>
<gene>
    <name evidence="6" type="ORF">BN980_GECA01s00296g</name>
    <name evidence="7" type="ORF">DV451_002885</name>
</gene>
<evidence type="ECO:0000313" key="8">
    <source>
        <dbReference type="Proteomes" id="UP000242525"/>
    </source>
</evidence>
<dbReference type="FunFam" id="3.10.20.30:FF:000003">
    <property type="entry name" value="Developmentally-regulated GTP-binding protein 1"/>
    <property type="match status" value="1"/>
</dbReference>
<dbReference type="STRING" id="1173061.A0A0J9X2E2"/>
<dbReference type="CDD" id="cd01896">
    <property type="entry name" value="DRG"/>
    <property type="match status" value="1"/>
</dbReference>
<dbReference type="Proteomes" id="UP000750522">
    <property type="component" value="Unassembled WGS sequence"/>
</dbReference>
<dbReference type="InterPro" id="IPR031167">
    <property type="entry name" value="G_OBG"/>
</dbReference>
<dbReference type="NCBIfam" id="TIGR00231">
    <property type="entry name" value="small_GTP"/>
    <property type="match status" value="1"/>
</dbReference>
<dbReference type="GO" id="GO:0003924">
    <property type="term" value="F:GTPase activity"/>
    <property type="evidence" value="ECO:0007669"/>
    <property type="project" value="InterPro"/>
</dbReference>
<dbReference type="InterPro" id="IPR006073">
    <property type="entry name" value="GTP-bd"/>
</dbReference>
<dbReference type="OrthoDB" id="603at2759"/>
<dbReference type="PROSITE" id="PS00905">
    <property type="entry name" value="GTP1_OBG"/>
    <property type="match status" value="1"/>
</dbReference>
<dbReference type="FunFam" id="3.40.50.300:FF:000740">
    <property type="entry name" value="Putative GTP-binding protein 1"/>
    <property type="match status" value="1"/>
</dbReference>
<dbReference type="Gene3D" id="3.10.20.30">
    <property type="match status" value="1"/>
</dbReference>
<dbReference type="EMBL" id="CCBN010000001">
    <property type="protein sequence ID" value="CDO51064.1"/>
    <property type="molecule type" value="Genomic_DNA"/>
</dbReference>
<dbReference type="Pfam" id="PF01926">
    <property type="entry name" value="MMR_HSR1"/>
    <property type="match status" value="1"/>
</dbReference>
<organism evidence="6 8">
    <name type="scientific">Geotrichum candidum</name>
    <name type="common">Oospora lactis</name>
    <name type="synonym">Dipodascus geotrichum</name>
    <dbReference type="NCBI Taxonomy" id="1173061"/>
    <lineage>
        <taxon>Eukaryota</taxon>
        <taxon>Fungi</taxon>
        <taxon>Dikarya</taxon>
        <taxon>Ascomycota</taxon>
        <taxon>Saccharomycotina</taxon>
        <taxon>Dipodascomycetes</taxon>
        <taxon>Dipodascales</taxon>
        <taxon>Dipodascaceae</taxon>
        <taxon>Geotrichum</taxon>
    </lineage>
</organism>
<reference evidence="7" key="3">
    <citation type="submission" date="2020-01" db="EMBL/GenBank/DDBJ databases">
        <authorList>
            <person name="Perkins V."/>
            <person name="Lessard M.-H."/>
            <person name="Dugat-Bony E."/>
            <person name="Frenette M."/>
            <person name="Labrie S."/>
        </authorList>
    </citation>
    <scope>NUCLEOTIDE SEQUENCE</scope>
    <source>
        <strain evidence="7">LMA-70</strain>
    </source>
</reference>
<dbReference type="InterPro" id="IPR004095">
    <property type="entry name" value="TGS"/>
</dbReference>
<evidence type="ECO:0000313" key="6">
    <source>
        <dbReference type="EMBL" id="CDO51064.1"/>
    </source>
</evidence>
<dbReference type="InterPro" id="IPR005225">
    <property type="entry name" value="Small_GTP-bd"/>
</dbReference>
<dbReference type="Gene3D" id="3.40.50.300">
    <property type="entry name" value="P-loop containing nucleotide triphosphate hydrolases"/>
    <property type="match status" value="2"/>
</dbReference>
<evidence type="ECO:0000259" key="4">
    <source>
        <dbReference type="PROSITE" id="PS51710"/>
    </source>
</evidence>
<dbReference type="PROSITE" id="PS51710">
    <property type="entry name" value="G_OBG"/>
    <property type="match status" value="1"/>
</dbReference>
<dbReference type="SUPFAM" id="SSF52540">
    <property type="entry name" value="P-loop containing nucleoside triphosphate hydrolases"/>
    <property type="match status" value="1"/>
</dbReference>
<dbReference type="InterPro" id="IPR006074">
    <property type="entry name" value="GTP1-OBG_CS"/>
</dbReference>
<comment type="function">
    <text evidence="3">Involved in ribosomal function.</text>
</comment>
<evidence type="ECO:0000256" key="1">
    <source>
        <dbReference type="ARBA" id="ARBA00022741"/>
    </source>
</evidence>
<dbReference type="SUPFAM" id="SSF81271">
    <property type="entry name" value="TGS-like"/>
    <property type="match status" value="1"/>
</dbReference>
<evidence type="ECO:0000313" key="7">
    <source>
        <dbReference type="EMBL" id="KAF5099747.1"/>
    </source>
</evidence>
<feature type="domain" description="OBG-type G" evidence="4">
    <location>
        <begin position="64"/>
        <end position="291"/>
    </location>
</feature>
<dbReference type="AlphaFoldDB" id="A0A0J9X2E2"/>
<dbReference type="InterPro" id="IPR031662">
    <property type="entry name" value="GTP-binding_2"/>
</dbReference>
<dbReference type="PRINTS" id="PR00326">
    <property type="entry name" value="GTP1OBG"/>
</dbReference>
<dbReference type="EMBL" id="QQZK01000056">
    <property type="protein sequence ID" value="KAF5099747.1"/>
    <property type="molecule type" value="Genomic_DNA"/>
</dbReference>
<dbReference type="InterPro" id="IPR012675">
    <property type="entry name" value="Beta-grasp_dom_sf"/>
</dbReference>
<evidence type="ECO:0000259" key="5">
    <source>
        <dbReference type="PROSITE" id="PS51880"/>
    </source>
</evidence>
<proteinExistence type="predicted"/>
<feature type="domain" description="TGS" evidence="5">
    <location>
        <begin position="291"/>
        <end position="367"/>
    </location>
</feature>
<dbReference type="GO" id="GO:0005525">
    <property type="term" value="F:GTP binding"/>
    <property type="evidence" value="ECO:0007669"/>
    <property type="project" value="UniProtKB-KW"/>
</dbReference>
<keyword evidence="8" id="KW-1185">Reference proteome</keyword>
<reference evidence="7" key="2">
    <citation type="journal article" date="2020" name="Front. Microbiol.">
        <title>Phenotypic and Genetic Characterization of the Cheese Ripening Yeast Geotrichum candidum.</title>
        <authorList>
            <person name="Perkins V."/>
            <person name="Vignola S."/>
            <person name="Lessard M.H."/>
            <person name="Plante P.L."/>
            <person name="Corbeil J."/>
            <person name="Dugat-Bony E."/>
            <person name="Frenette M."/>
            <person name="Labrie S."/>
        </authorList>
    </citation>
    <scope>NUCLEOTIDE SEQUENCE</scope>
    <source>
        <strain evidence="7">LMA-70</strain>
    </source>
</reference>
<protein>
    <submittedName>
        <fullName evidence="6">Similar to Saccharomyces cerevisiae YGR173W RBG2 Protein with a role in translation</fullName>
    </submittedName>
</protein>
<name>A0A0J9X2E2_GEOCN</name>
<evidence type="ECO:0000256" key="2">
    <source>
        <dbReference type="ARBA" id="ARBA00023134"/>
    </source>
</evidence>
<dbReference type="InterPro" id="IPR027417">
    <property type="entry name" value="P-loop_NTPase"/>
</dbReference>
<dbReference type="InterPro" id="IPR012676">
    <property type="entry name" value="TGS-like"/>
</dbReference>
<reference evidence="6 8" key="1">
    <citation type="submission" date="2014-03" db="EMBL/GenBank/DDBJ databases">
        <authorList>
            <person name="Casaregola S."/>
        </authorList>
    </citation>
    <scope>NUCLEOTIDE SEQUENCE [LARGE SCALE GENOMIC DNA]</scope>
    <source>
        <strain evidence="6 8">CLIB 918</strain>
    </source>
</reference>
<dbReference type="Gene3D" id="6.10.140.1070">
    <property type="match status" value="1"/>
</dbReference>
<dbReference type="Pfam" id="PF16897">
    <property type="entry name" value="MMR_HSR1_Xtn"/>
    <property type="match status" value="1"/>
</dbReference>
<dbReference type="PROSITE" id="PS51880">
    <property type="entry name" value="TGS"/>
    <property type="match status" value="1"/>
</dbReference>
<evidence type="ECO:0000256" key="3">
    <source>
        <dbReference type="ARBA" id="ARBA00059727"/>
    </source>
</evidence>
<comment type="caution">
    <text evidence="6">The sequence shown here is derived from an EMBL/GenBank/DDBJ whole genome shotgun (WGS) entry which is preliminary data.</text>
</comment>
<dbReference type="Proteomes" id="UP000242525">
    <property type="component" value="Unassembled WGS sequence"/>
</dbReference>
<keyword evidence="1" id="KW-0547">Nucleotide-binding</keyword>
<dbReference type="InterPro" id="IPR045001">
    <property type="entry name" value="DRG"/>
</dbReference>